<keyword evidence="1" id="KW-1133">Transmembrane helix</keyword>
<keyword evidence="1" id="KW-0812">Transmembrane</keyword>
<dbReference type="AlphaFoldDB" id="A0A7W7SX13"/>
<evidence type="ECO:0000256" key="1">
    <source>
        <dbReference type="SAM" id="Phobius"/>
    </source>
</evidence>
<accession>A0A7W7SX13</accession>
<feature type="transmembrane region" description="Helical" evidence="1">
    <location>
        <begin position="12"/>
        <end position="37"/>
    </location>
</feature>
<dbReference type="Proteomes" id="UP000578819">
    <property type="component" value="Unassembled WGS sequence"/>
</dbReference>
<evidence type="ECO:0000313" key="2">
    <source>
        <dbReference type="EMBL" id="MBB4961230.1"/>
    </source>
</evidence>
<keyword evidence="3" id="KW-1185">Reference proteome</keyword>
<sequence length="160" mass="17367">MSDGTESVETRLPVRVVAILGLLAVVTLLASVVALAVSWPTTPKRSSALPILLYAYDPMSARMTERPQQTFKLGQVPVATVEERAVGAVSRKRVRASWYDAVGHQTNSVDLSKLADLRTDPVLLSTTGAVPAGTYQFVLATVQGDRLEEVLAWVHVKIER</sequence>
<keyword evidence="1" id="KW-0472">Membrane</keyword>
<name>A0A7W7SX13_9ACTN</name>
<reference evidence="2 3" key="1">
    <citation type="submission" date="2020-08" db="EMBL/GenBank/DDBJ databases">
        <title>Sequencing the genomes of 1000 actinobacteria strains.</title>
        <authorList>
            <person name="Klenk H.-P."/>
        </authorList>
    </citation>
    <scope>NUCLEOTIDE SEQUENCE [LARGE SCALE GENOMIC DNA]</scope>
    <source>
        <strain evidence="2 3">DSM 45886</strain>
    </source>
</reference>
<organism evidence="2 3">
    <name type="scientific">Micromonospora polyrhachis</name>
    <dbReference type="NCBI Taxonomy" id="1282883"/>
    <lineage>
        <taxon>Bacteria</taxon>
        <taxon>Bacillati</taxon>
        <taxon>Actinomycetota</taxon>
        <taxon>Actinomycetes</taxon>
        <taxon>Micromonosporales</taxon>
        <taxon>Micromonosporaceae</taxon>
        <taxon>Micromonospora</taxon>
    </lineage>
</organism>
<evidence type="ECO:0000313" key="3">
    <source>
        <dbReference type="Proteomes" id="UP000578819"/>
    </source>
</evidence>
<proteinExistence type="predicted"/>
<protein>
    <submittedName>
        <fullName evidence="2">Uncharacterized protein</fullName>
    </submittedName>
</protein>
<gene>
    <name evidence="2" type="ORF">FHR38_004963</name>
</gene>
<comment type="caution">
    <text evidence="2">The sequence shown here is derived from an EMBL/GenBank/DDBJ whole genome shotgun (WGS) entry which is preliminary data.</text>
</comment>
<dbReference type="RefSeq" id="WP_184536860.1">
    <property type="nucleotide sequence ID" value="NZ_JACHJW010000001.1"/>
</dbReference>
<dbReference type="EMBL" id="JACHJW010000001">
    <property type="protein sequence ID" value="MBB4961230.1"/>
    <property type="molecule type" value="Genomic_DNA"/>
</dbReference>